<reference evidence="2" key="1">
    <citation type="submission" date="2014-11" db="EMBL/GenBank/DDBJ databases">
        <authorList>
            <person name="Geib S."/>
        </authorList>
    </citation>
    <scope>NUCLEOTIDE SEQUENCE</scope>
</reference>
<dbReference type="EMBL" id="GBXI01010700">
    <property type="protein sequence ID" value="JAD03592.1"/>
    <property type="molecule type" value="Transcribed_RNA"/>
</dbReference>
<dbReference type="PANTHER" id="PTHR11012:SF12">
    <property type="entry name" value="CHK KINASE-LIKE DOMAIN-CONTAINING PROTEIN-RELATED"/>
    <property type="match status" value="1"/>
</dbReference>
<proteinExistence type="predicted"/>
<name>A0A0A1WXJ5_ZEUCU</name>
<evidence type="ECO:0000259" key="1">
    <source>
        <dbReference type="SMART" id="SM00587"/>
    </source>
</evidence>
<accession>A0A0A1WXJ5</accession>
<dbReference type="SUPFAM" id="SSF56112">
    <property type="entry name" value="Protein kinase-like (PK-like)"/>
    <property type="match status" value="1"/>
</dbReference>
<dbReference type="AlphaFoldDB" id="A0A0A1WXJ5"/>
<organism evidence="2">
    <name type="scientific">Zeugodacus cucurbitae</name>
    <name type="common">Melon fruit fly</name>
    <name type="synonym">Bactrocera cucurbitae</name>
    <dbReference type="NCBI Taxonomy" id="28588"/>
    <lineage>
        <taxon>Eukaryota</taxon>
        <taxon>Metazoa</taxon>
        <taxon>Ecdysozoa</taxon>
        <taxon>Arthropoda</taxon>
        <taxon>Hexapoda</taxon>
        <taxon>Insecta</taxon>
        <taxon>Pterygota</taxon>
        <taxon>Neoptera</taxon>
        <taxon>Endopterygota</taxon>
        <taxon>Diptera</taxon>
        <taxon>Brachycera</taxon>
        <taxon>Muscomorpha</taxon>
        <taxon>Tephritoidea</taxon>
        <taxon>Tephritidae</taxon>
        <taxon>Zeugodacus</taxon>
        <taxon>Zeugodacus</taxon>
    </lineage>
</organism>
<dbReference type="InterPro" id="IPR011009">
    <property type="entry name" value="Kinase-like_dom_sf"/>
</dbReference>
<protein>
    <submittedName>
        <fullName evidence="2">Acyl-CoA dehydrogenase family member 10</fullName>
    </submittedName>
</protein>
<evidence type="ECO:0000313" key="2">
    <source>
        <dbReference type="EMBL" id="JAD03592.1"/>
    </source>
</evidence>
<dbReference type="Gene3D" id="3.90.1200.10">
    <property type="match status" value="1"/>
</dbReference>
<dbReference type="PANTHER" id="PTHR11012">
    <property type="entry name" value="PROTEIN KINASE-LIKE DOMAIN-CONTAINING"/>
    <property type="match status" value="1"/>
</dbReference>
<feature type="domain" description="CHK kinase-like" evidence="1">
    <location>
        <begin position="1"/>
        <end position="154"/>
    </location>
</feature>
<sequence>MAQANQQEFATFDKIFINTIDIANFPVLRDGIKLMKQVISEQPDLQKYLPHFERAEQFLLPKVLNLLNAPKNGKHSRIQVLNHGDFHVKNLMVQYVDNKLNELMLLDYQVSMFGSPAIDLHYAFTMMYSPIMRLEKMDELLYYYTKNFQDTLRSVQYKGHIPTITDLRAEMCDYRHWGLYLVSTLLCFNYAFMEGIGMNEMVESEDTRRKLFANTKILDELHALLPRFLYLGYFEE</sequence>
<dbReference type="InterPro" id="IPR015897">
    <property type="entry name" value="CHK_kinase-like"/>
</dbReference>
<dbReference type="SMART" id="SM00587">
    <property type="entry name" value="CHK"/>
    <property type="match status" value="1"/>
</dbReference>
<dbReference type="Pfam" id="PF02958">
    <property type="entry name" value="EcKL"/>
    <property type="match status" value="1"/>
</dbReference>
<dbReference type="InterPro" id="IPR004119">
    <property type="entry name" value="EcKL"/>
</dbReference>
<reference evidence="2" key="2">
    <citation type="journal article" date="2015" name="Gigascience">
        <title>Reconstructing a comprehensive transcriptome assembly of a white-pupal translocated strain of the pest fruit fly Bactrocera cucurbitae.</title>
        <authorList>
            <person name="Sim S.B."/>
            <person name="Calla B."/>
            <person name="Hall B."/>
            <person name="DeRego T."/>
            <person name="Geib S.M."/>
        </authorList>
    </citation>
    <scope>NUCLEOTIDE SEQUENCE</scope>
</reference>
<gene>
    <name evidence="2" type="primary">Acad10_2</name>
    <name evidence="2" type="ORF">g.47489</name>
</gene>